<protein>
    <submittedName>
        <fullName evidence="1">Uncharacterized protein</fullName>
    </submittedName>
</protein>
<sequence length="85" mass="9535">MECEWRALSLSHLEEWPSGIPKLSPYINFWITEGSKSRELQQRSTEKHATRQCKPSTSYQVLLRNCKGIKIHTGVTGAPGAPQPG</sequence>
<organism evidence="1 2">
    <name type="scientific">Portunus trituberculatus</name>
    <name type="common">Swimming crab</name>
    <name type="synonym">Neptunus trituberculatus</name>
    <dbReference type="NCBI Taxonomy" id="210409"/>
    <lineage>
        <taxon>Eukaryota</taxon>
        <taxon>Metazoa</taxon>
        <taxon>Ecdysozoa</taxon>
        <taxon>Arthropoda</taxon>
        <taxon>Crustacea</taxon>
        <taxon>Multicrustacea</taxon>
        <taxon>Malacostraca</taxon>
        <taxon>Eumalacostraca</taxon>
        <taxon>Eucarida</taxon>
        <taxon>Decapoda</taxon>
        <taxon>Pleocyemata</taxon>
        <taxon>Brachyura</taxon>
        <taxon>Eubrachyura</taxon>
        <taxon>Portunoidea</taxon>
        <taxon>Portunidae</taxon>
        <taxon>Portuninae</taxon>
        <taxon>Portunus</taxon>
    </lineage>
</organism>
<name>A0A5B7DDJ9_PORTR</name>
<gene>
    <name evidence="1" type="ORF">E2C01_012376</name>
</gene>
<dbReference type="Proteomes" id="UP000324222">
    <property type="component" value="Unassembled WGS sequence"/>
</dbReference>
<proteinExistence type="predicted"/>
<keyword evidence="2" id="KW-1185">Reference proteome</keyword>
<reference evidence="1 2" key="1">
    <citation type="submission" date="2019-05" db="EMBL/GenBank/DDBJ databases">
        <title>Another draft genome of Portunus trituberculatus and its Hox gene families provides insights of decapod evolution.</title>
        <authorList>
            <person name="Jeong J.-H."/>
            <person name="Song I."/>
            <person name="Kim S."/>
            <person name="Choi T."/>
            <person name="Kim D."/>
            <person name="Ryu S."/>
            <person name="Kim W."/>
        </authorList>
    </citation>
    <scope>NUCLEOTIDE SEQUENCE [LARGE SCALE GENOMIC DNA]</scope>
    <source>
        <tissue evidence="1">Muscle</tissue>
    </source>
</reference>
<accession>A0A5B7DDJ9</accession>
<evidence type="ECO:0000313" key="1">
    <source>
        <dbReference type="EMBL" id="MPC19461.1"/>
    </source>
</evidence>
<comment type="caution">
    <text evidence="1">The sequence shown here is derived from an EMBL/GenBank/DDBJ whole genome shotgun (WGS) entry which is preliminary data.</text>
</comment>
<dbReference type="EMBL" id="VSRR010000773">
    <property type="protein sequence ID" value="MPC19461.1"/>
    <property type="molecule type" value="Genomic_DNA"/>
</dbReference>
<evidence type="ECO:0000313" key="2">
    <source>
        <dbReference type="Proteomes" id="UP000324222"/>
    </source>
</evidence>
<dbReference type="AlphaFoldDB" id="A0A5B7DDJ9"/>